<proteinExistence type="predicted"/>
<gene>
    <name evidence="1" type="ORF">BofuT4_P127980.1</name>
</gene>
<accession>G2YR50</accession>
<dbReference type="InParanoid" id="G2YR50"/>
<dbReference type="HOGENOM" id="CLU_1834860_0_0_1"/>
<dbReference type="AlphaFoldDB" id="G2YR50"/>
<dbReference type="EMBL" id="FQ790350">
    <property type="protein sequence ID" value="CCD54098.1"/>
    <property type="molecule type" value="Genomic_DNA"/>
</dbReference>
<reference evidence="2" key="1">
    <citation type="journal article" date="2011" name="PLoS Genet.">
        <title>Genomic analysis of the necrotrophic fungal pathogens Sclerotinia sclerotiorum and Botrytis cinerea.</title>
        <authorList>
            <person name="Amselem J."/>
            <person name="Cuomo C.A."/>
            <person name="van Kan J.A."/>
            <person name="Viaud M."/>
            <person name="Benito E.P."/>
            <person name="Couloux A."/>
            <person name="Coutinho P.M."/>
            <person name="de Vries R.P."/>
            <person name="Dyer P.S."/>
            <person name="Fillinger S."/>
            <person name="Fournier E."/>
            <person name="Gout L."/>
            <person name="Hahn M."/>
            <person name="Kohn L."/>
            <person name="Lapalu N."/>
            <person name="Plummer K.M."/>
            <person name="Pradier J.M."/>
            <person name="Quevillon E."/>
            <person name="Sharon A."/>
            <person name="Simon A."/>
            <person name="ten Have A."/>
            <person name="Tudzynski B."/>
            <person name="Tudzynski P."/>
            <person name="Wincker P."/>
            <person name="Andrew M."/>
            <person name="Anthouard V."/>
            <person name="Beever R.E."/>
            <person name="Beffa R."/>
            <person name="Benoit I."/>
            <person name="Bouzid O."/>
            <person name="Brault B."/>
            <person name="Chen Z."/>
            <person name="Choquer M."/>
            <person name="Collemare J."/>
            <person name="Cotton P."/>
            <person name="Danchin E.G."/>
            <person name="Da Silva C."/>
            <person name="Gautier A."/>
            <person name="Giraud C."/>
            <person name="Giraud T."/>
            <person name="Gonzalez C."/>
            <person name="Grossetete S."/>
            <person name="Guldener U."/>
            <person name="Henrissat B."/>
            <person name="Howlett B.J."/>
            <person name="Kodira C."/>
            <person name="Kretschmer M."/>
            <person name="Lappartient A."/>
            <person name="Leroch M."/>
            <person name="Levis C."/>
            <person name="Mauceli E."/>
            <person name="Neuveglise C."/>
            <person name="Oeser B."/>
            <person name="Pearson M."/>
            <person name="Poulain J."/>
            <person name="Poussereau N."/>
            <person name="Quesneville H."/>
            <person name="Rascle C."/>
            <person name="Schumacher J."/>
            <person name="Segurens B."/>
            <person name="Sexton A."/>
            <person name="Silva E."/>
            <person name="Sirven C."/>
            <person name="Soanes D.M."/>
            <person name="Talbot N.J."/>
            <person name="Templeton M."/>
            <person name="Yandava C."/>
            <person name="Yarden O."/>
            <person name="Zeng Q."/>
            <person name="Rollins J.A."/>
            <person name="Lebrun M.H."/>
            <person name="Dickman M."/>
        </authorList>
    </citation>
    <scope>NUCLEOTIDE SEQUENCE [LARGE SCALE GENOMIC DNA]</scope>
    <source>
        <strain evidence="2">T4</strain>
    </source>
</reference>
<dbReference type="Proteomes" id="UP000008177">
    <property type="component" value="Unplaced contigs"/>
</dbReference>
<name>G2YR50_BOTF4</name>
<organism evidence="1 2">
    <name type="scientific">Botryotinia fuckeliana (strain T4)</name>
    <name type="common">Noble rot fungus</name>
    <name type="synonym">Botrytis cinerea</name>
    <dbReference type="NCBI Taxonomy" id="999810"/>
    <lineage>
        <taxon>Eukaryota</taxon>
        <taxon>Fungi</taxon>
        <taxon>Dikarya</taxon>
        <taxon>Ascomycota</taxon>
        <taxon>Pezizomycotina</taxon>
        <taxon>Leotiomycetes</taxon>
        <taxon>Helotiales</taxon>
        <taxon>Sclerotiniaceae</taxon>
        <taxon>Botrytis</taxon>
    </lineage>
</organism>
<sequence>MYSLRATMLRCFYHTENTYGKKMEKMFDQNFAECMEIYTALAQYWLEKGRDSYLSRVRRFDNLEIEPGWTQSSWCLEFTESAVEETIKKKNRCSRTYTSQAPANTLSLYSSLAWLARPRERSKSFMEVVALEDTEGTCQQ</sequence>
<evidence type="ECO:0000313" key="2">
    <source>
        <dbReference type="Proteomes" id="UP000008177"/>
    </source>
</evidence>
<evidence type="ECO:0000313" key="1">
    <source>
        <dbReference type="EMBL" id="CCD54098.1"/>
    </source>
</evidence>
<protein>
    <submittedName>
        <fullName evidence="1">Uncharacterized protein</fullName>
    </submittedName>
</protein>